<keyword evidence="3" id="KW-1185">Reference proteome</keyword>
<protein>
    <submittedName>
        <fullName evidence="2">Uncharacterized protein</fullName>
    </submittedName>
</protein>
<organism evidence="2 3">
    <name type="scientific">Ideonella lacteola</name>
    <dbReference type="NCBI Taxonomy" id="2984193"/>
    <lineage>
        <taxon>Bacteria</taxon>
        <taxon>Pseudomonadati</taxon>
        <taxon>Pseudomonadota</taxon>
        <taxon>Betaproteobacteria</taxon>
        <taxon>Burkholderiales</taxon>
        <taxon>Sphaerotilaceae</taxon>
        <taxon>Ideonella</taxon>
    </lineage>
</organism>
<dbReference type="RefSeq" id="WP_341428678.1">
    <property type="nucleotide sequence ID" value="NZ_JBBUTG010000026.1"/>
</dbReference>
<keyword evidence="1" id="KW-1133">Transmembrane helix</keyword>
<proteinExistence type="predicted"/>
<name>A0ABU9BWJ9_9BURK</name>
<sequence>MDNPNTPRQPSAFQTIRRMVRESPLLYALLAVTMLTILNGLLCAWFGRGDPTSKAIEGTAAAGVLRAGWLCKGATDCERAYLWEGYVSRNLPADMAQQASDLARLDPESSSARWLCLNSPGGHLGAASLMAYALRDGHLNTCVVPILDDGPSGDSKPARAARCDSACPTVWMGGERHIMSGAQTRLGLHESFIVDSFWCRVGNCGALVVQQVMLLGNAVVLGEWIPRVRMLWAGLGKGPKEVHAVNGEEAEAWGLQTKEDIQEGWIWRPRSP</sequence>
<keyword evidence="1" id="KW-0472">Membrane</keyword>
<evidence type="ECO:0000256" key="1">
    <source>
        <dbReference type="SAM" id="Phobius"/>
    </source>
</evidence>
<comment type="caution">
    <text evidence="2">The sequence shown here is derived from an EMBL/GenBank/DDBJ whole genome shotgun (WGS) entry which is preliminary data.</text>
</comment>
<dbReference type="Proteomes" id="UP001371218">
    <property type="component" value="Unassembled WGS sequence"/>
</dbReference>
<evidence type="ECO:0000313" key="3">
    <source>
        <dbReference type="Proteomes" id="UP001371218"/>
    </source>
</evidence>
<evidence type="ECO:0000313" key="2">
    <source>
        <dbReference type="EMBL" id="MEK8034251.1"/>
    </source>
</evidence>
<keyword evidence="1" id="KW-0812">Transmembrane</keyword>
<dbReference type="EMBL" id="JBBUTG010000026">
    <property type="protein sequence ID" value="MEK8034251.1"/>
    <property type="molecule type" value="Genomic_DNA"/>
</dbReference>
<feature type="transmembrane region" description="Helical" evidence="1">
    <location>
        <begin position="25"/>
        <end position="47"/>
    </location>
</feature>
<accession>A0ABU9BWJ9</accession>
<gene>
    <name evidence="2" type="ORF">AACH06_25780</name>
</gene>
<reference evidence="2 3" key="1">
    <citation type="submission" date="2024-04" db="EMBL/GenBank/DDBJ databases">
        <title>Novel species of the genus Ideonella isolated from streams.</title>
        <authorList>
            <person name="Lu H."/>
        </authorList>
    </citation>
    <scope>NUCLEOTIDE SEQUENCE [LARGE SCALE GENOMIC DNA]</scope>
    <source>
        <strain evidence="2 3">DXS29W</strain>
    </source>
</reference>